<name>A0A1I6KZN0_9BACT</name>
<dbReference type="PANTHER" id="PTHR42784:SF1">
    <property type="entry name" value="PYRANOSE 2-OXIDASE"/>
    <property type="match status" value="1"/>
</dbReference>
<evidence type="ECO:0000256" key="8">
    <source>
        <dbReference type="ARBA" id="ARBA00023014"/>
    </source>
</evidence>
<dbReference type="AlphaFoldDB" id="A0A1I6KZN0"/>
<dbReference type="SUPFAM" id="SSF51905">
    <property type="entry name" value="FAD/NAD(P)-binding domain"/>
    <property type="match status" value="1"/>
</dbReference>
<dbReference type="OrthoDB" id="1154541at2"/>
<evidence type="ECO:0000256" key="6">
    <source>
        <dbReference type="ARBA" id="ARBA00023002"/>
    </source>
</evidence>
<keyword evidence="11" id="KW-1185">Reference proteome</keyword>
<evidence type="ECO:0000256" key="2">
    <source>
        <dbReference type="ARBA" id="ARBA00010790"/>
    </source>
</evidence>
<dbReference type="GO" id="GO:0016614">
    <property type="term" value="F:oxidoreductase activity, acting on CH-OH group of donors"/>
    <property type="evidence" value="ECO:0007669"/>
    <property type="project" value="InterPro"/>
</dbReference>
<feature type="domain" description="Glucose-methanol-choline oxidoreductase C-terminal" evidence="9">
    <location>
        <begin position="463"/>
        <end position="518"/>
    </location>
</feature>
<comment type="similarity">
    <text evidence="2">Belongs to the GMC oxidoreductase family.</text>
</comment>
<dbReference type="Proteomes" id="UP000199024">
    <property type="component" value="Unassembled WGS sequence"/>
</dbReference>
<dbReference type="STRING" id="474950.SAMN05421771_0025"/>
<dbReference type="PROSITE" id="PS00198">
    <property type="entry name" value="4FE4S_FER_1"/>
    <property type="match status" value="1"/>
</dbReference>
<gene>
    <name evidence="10" type="ORF">SAMN05421771_0025</name>
</gene>
<dbReference type="InterPro" id="IPR051473">
    <property type="entry name" value="P2Ox-like"/>
</dbReference>
<evidence type="ECO:0000256" key="1">
    <source>
        <dbReference type="ARBA" id="ARBA00001974"/>
    </source>
</evidence>
<keyword evidence="4" id="KW-0479">Metal-binding</keyword>
<evidence type="ECO:0000259" key="9">
    <source>
        <dbReference type="Pfam" id="PF05199"/>
    </source>
</evidence>
<dbReference type="RefSeq" id="WP_089835485.1">
    <property type="nucleotide sequence ID" value="NZ_FOZL01000001.1"/>
</dbReference>
<protein>
    <submittedName>
        <fullName evidence="10">GMC oxidoreductase</fullName>
    </submittedName>
</protein>
<dbReference type="Pfam" id="PF05199">
    <property type="entry name" value="GMC_oxred_C"/>
    <property type="match status" value="1"/>
</dbReference>
<sequence>MDLPQIVVGSGPAGVSVSKALLERGYSVWMLDGGSTLEPEKAAKLVELGSLPSAEWPGKASLWMREGTKAGVKGLLKLTYGSDFPYKKMPGATPMTSEGVYVQYSMGKGGLSATWGTAVMPYRQSDIEDWPLTVKELEPHYRAVLDFMPVAQGVDGLEEDFPTFKPTQPMPLGPQGKQLWDSLSVHNSELREHGIKFGQSRLAINQPGHGAPGPCQLCALCMYGCPYGLLYSSAQTVDELKEHPNFRYMPGYTVQRVDETDEGVSVNAVLSDGRTQILQGDRAFLAAGVIASTAIVLRSIEAYDKPVTFRDSHYFMMPMLSLRGAPGFERGHLQTMSQIFLEIMDDRVSRYSTHLQIYTYSDLFEQPIHTMLGMLGPLARLFPWKAVLSRLTIVQAFMHSSDSPGFTGILERDGESDRLRLIAEERPETTSLVKTLLKKLSAIRGLTGMIPVGPMMERGEPGRGFHTGGTFPMAHEPKGFESDLLGRPAGLKRVHVVDSSVLPSIAGTTITYTVMANAHRIGTHAGA</sequence>
<evidence type="ECO:0000313" key="11">
    <source>
        <dbReference type="Proteomes" id="UP000199024"/>
    </source>
</evidence>
<accession>A0A1I6KZN0</accession>
<keyword evidence="8" id="KW-0411">Iron-sulfur</keyword>
<keyword evidence="7" id="KW-0408">Iron</keyword>
<proteinExistence type="inferred from homology"/>
<dbReference type="GO" id="GO:0051536">
    <property type="term" value="F:iron-sulfur cluster binding"/>
    <property type="evidence" value="ECO:0007669"/>
    <property type="project" value="UniProtKB-KW"/>
</dbReference>
<dbReference type="GO" id="GO:0046872">
    <property type="term" value="F:metal ion binding"/>
    <property type="evidence" value="ECO:0007669"/>
    <property type="project" value="UniProtKB-KW"/>
</dbReference>
<dbReference type="PANTHER" id="PTHR42784">
    <property type="entry name" value="PYRANOSE 2-OXIDASE"/>
    <property type="match status" value="1"/>
</dbReference>
<evidence type="ECO:0000256" key="4">
    <source>
        <dbReference type="ARBA" id="ARBA00022723"/>
    </source>
</evidence>
<keyword evidence="6" id="KW-0560">Oxidoreductase</keyword>
<keyword evidence="5" id="KW-0274">FAD</keyword>
<evidence type="ECO:0000256" key="7">
    <source>
        <dbReference type="ARBA" id="ARBA00023004"/>
    </source>
</evidence>
<dbReference type="InterPro" id="IPR036188">
    <property type="entry name" value="FAD/NAD-bd_sf"/>
</dbReference>
<reference evidence="10 11" key="1">
    <citation type="submission" date="2016-10" db="EMBL/GenBank/DDBJ databases">
        <authorList>
            <person name="de Groot N.N."/>
        </authorList>
    </citation>
    <scope>NUCLEOTIDE SEQUENCE [LARGE SCALE GENOMIC DNA]</scope>
    <source>
        <strain evidence="10 11">DSM 21001</strain>
    </source>
</reference>
<evidence type="ECO:0000256" key="3">
    <source>
        <dbReference type="ARBA" id="ARBA00022630"/>
    </source>
</evidence>
<evidence type="ECO:0000256" key="5">
    <source>
        <dbReference type="ARBA" id="ARBA00022827"/>
    </source>
</evidence>
<comment type="cofactor">
    <cofactor evidence="1">
        <name>FAD</name>
        <dbReference type="ChEBI" id="CHEBI:57692"/>
    </cofactor>
</comment>
<evidence type="ECO:0000313" key="10">
    <source>
        <dbReference type="EMBL" id="SFR96675.1"/>
    </source>
</evidence>
<organism evidence="10 11">
    <name type="scientific">Granulicella pectinivorans</name>
    <dbReference type="NCBI Taxonomy" id="474950"/>
    <lineage>
        <taxon>Bacteria</taxon>
        <taxon>Pseudomonadati</taxon>
        <taxon>Acidobacteriota</taxon>
        <taxon>Terriglobia</taxon>
        <taxon>Terriglobales</taxon>
        <taxon>Acidobacteriaceae</taxon>
        <taxon>Granulicella</taxon>
    </lineage>
</organism>
<dbReference type="InterPro" id="IPR007867">
    <property type="entry name" value="GMC_OxRtase_C"/>
</dbReference>
<keyword evidence="3" id="KW-0285">Flavoprotein</keyword>
<dbReference type="Gene3D" id="3.50.50.60">
    <property type="entry name" value="FAD/NAD(P)-binding domain"/>
    <property type="match status" value="2"/>
</dbReference>
<dbReference type="InterPro" id="IPR017900">
    <property type="entry name" value="4Fe4S_Fe_S_CS"/>
</dbReference>
<dbReference type="EMBL" id="FOZL01000001">
    <property type="protein sequence ID" value="SFR96675.1"/>
    <property type="molecule type" value="Genomic_DNA"/>
</dbReference>